<accession>A0A9P7UGU4</accession>
<gene>
    <name evidence="1" type="ORF">JMJ77_002705</name>
</gene>
<feature type="non-terminal residue" evidence="1">
    <location>
        <position position="1"/>
    </location>
</feature>
<keyword evidence="2" id="KW-1185">Reference proteome</keyword>
<comment type="caution">
    <text evidence="1">The sequence shown here is derived from an EMBL/GenBank/DDBJ whole genome shotgun (WGS) entry which is preliminary data.</text>
</comment>
<proteinExistence type="predicted"/>
<evidence type="ECO:0000313" key="1">
    <source>
        <dbReference type="EMBL" id="KAG7052097.1"/>
    </source>
</evidence>
<protein>
    <submittedName>
        <fullName evidence="1">Uncharacterized protein</fullName>
    </submittedName>
</protein>
<organism evidence="1 2">
    <name type="scientific">Colletotrichum scovillei</name>
    <dbReference type="NCBI Taxonomy" id="1209932"/>
    <lineage>
        <taxon>Eukaryota</taxon>
        <taxon>Fungi</taxon>
        <taxon>Dikarya</taxon>
        <taxon>Ascomycota</taxon>
        <taxon>Pezizomycotina</taxon>
        <taxon>Sordariomycetes</taxon>
        <taxon>Hypocreomycetidae</taxon>
        <taxon>Glomerellales</taxon>
        <taxon>Glomerellaceae</taxon>
        <taxon>Colletotrichum</taxon>
        <taxon>Colletotrichum acutatum species complex</taxon>
    </lineage>
</organism>
<dbReference type="EMBL" id="JAESDN010000004">
    <property type="protein sequence ID" value="KAG7052097.1"/>
    <property type="molecule type" value="Genomic_DNA"/>
</dbReference>
<sequence>MISSMDPSQILEISPLPLPLHPAHLSSERGKKQSKHAVKTQPHWSLLCACARFDVGAQSVHHPF</sequence>
<dbReference type="Proteomes" id="UP000699042">
    <property type="component" value="Unassembled WGS sequence"/>
</dbReference>
<evidence type="ECO:0000313" key="2">
    <source>
        <dbReference type="Proteomes" id="UP000699042"/>
    </source>
</evidence>
<reference evidence="1" key="1">
    <citation type="submission" date="2021-05" db="EMBL/GenBank/DDBJ databases">
        <title>Comparative genomics of three Colletotrichum scovillei strains and genetic complementation revealed genes involved fungal growth and virulence on chili pepper.</title>
        <authorList>
            <person name="Hsieh D.-K."/>
            <person name="Chuang S.-C."/>
            <person name="Chen C.-Y."/>
            <person name="Chao Y.-T."/>
            <person name="Lu M.-Y.J."/>
            <person name="Lee M.-H."/>
            <person name="Shih M.-C."/>
        </authorList>
    </citation>
    <scope>NUCLEOTIDE SEQUENCE</scope>
    <source>
        <strain evidence="1">Coll-153</strain>
    </source>
</reference>
<dbReference type="AlphaFoldDB" id="A0A9P7UGU4"/>
<name>A0A9P7UGU4_9PEZI</name>